<dbReference type="NCBIfam" id="TIGR02532">
    <property type="entry name" value="IV_pilin_GFxxxE"/>
    <property type="match status" value="1"/>
</dbReference>
<dbReference type="Proteomes" id="UP000322822">
    <property type="component" value="Chromosome 2"/>
</dbReference>
<dbReference type="AlphaFoldDB" id="A0A5P2HGV8"/>
<protein>
    <submittedName>
        <fullName evidence="1">Type II secretion system protein</fullName>
    </submittedName>
</protein>
<dbReference type="Gene3D" id="3.30.700.10">
    <property type="entry name" value="Glycoprotein, Type 4 Pilin"/>
    <property type="match status" value="1"/>
</dbReference>
<evidence type="ECO:0000313" key="1">
    <source>
        <dbReference type="EMBL" id="QET06793.1"/>
    </source>
</evidence>
<dbReference type="InterPro" id="IPR045584">
    <property type="entry name" value="Pilin-like"/>
</dbReference>
<dbReference type="SUPFAM" id="SSF54523">
    <property type="entry name" value="Pili subunits"/>
    <property type="match status" value="1"/>
</dbReference>
<dbReference type="EMBL" id="CP044067">
    <property type="protein sequence ID" value="QET06793.1"/>
    <property type="molecule type" value="Genomic_DNA"/>
</dbReference>
<accession>A0A5P2HGV8</accession>
<organism evidence="1 2">
    <name type="scientific">Cupriavidus pauculus</name>
    <dbReference type="NCBI Taxonomy" id="82633"/>
    <lineage>
        <taxon>Bacteria</taxon>
        <taxon>Pseudomonadati</taxon>
        <taxon>Pseudomonadota</taxon>
        <taxon>Betaproteobacteria</taxon>
        <taxon>Burkholderiales</taxon>
        <taxon>Burkholderiaceae</taxon>
        <taxon>Cupriavidus</taxon>
    </lineage>
</organism>
<name>A0A5P2HGV8_9BURK</name>
<evidence type="ECO:0000313" key="2">
    <source>
        <dbReference type="Proteomes" id="UP000322822"/>
    </source>
</evidence>
<proteinExistence type="predicted"/>
<dbReference type="InterPro" id="IPR012902">
    <property type="entry name" value="N_methyl_site"/>
</dbReference>
<dbReference type="PROSITE" id="PS00409">
    <property type="entry name" value="PROKAR_NTER_METHYL"/>
    <property type="match status" value="1"/>
</dbReference>
<dbReference type="Pfam" id="PF07963">
    <property type="entry name" value="N_methyl"/>
    <property type="match status" value="1"/>
</dbReference>
<gene>
    <name evidence="1" type="ORF">FOB72_30520</name>
</gene>
<reference evidence="1 2" key="1">
    <citation type="submission" date="2019-09" db="EMBL/GenBank/DDBJ databases">
        <title>FDA dAtabase for Regulatory Grade micrObial Sequences (FDA-ARGOS): Supporting development and validation of Infectious Disease Dx tests.</title>
        <authorList>
            <person name="Sciortino C."/>
            <person name="Tallon L."/>
            <person name="Sadzewicz L."/>
            <person name="Vavikolanu K."/>
            <person name="Mehta A."/>
            <person name="Aluvathingal J."/>
            <person name="Nadendla S."/>
            <person name="Nandy P."/>
            <person name="Geyer C."/>
            <person name="Yan Y."/>
            <person name="Sichtig H."/>
        </authorList>
    </citation>
    <scope>NUCLEOTIDE SEQUENCE [LARGE SCALE GENOMIC DNA]</scope>
    <source>
        <strain evidence="1 2">FDAARGOS_664</strain>
    </source>
</reference>
<sequence>MRYPARGFTLVEMLVTLAIVAMLASVALPLTQVAAQRTKEEELKRMLWKMRDAIDAYKAAAEAGKIDRTIGDSGYPATLETLVEGVPDKTSPTKARIYFLRRIPRDPMCDCPSTADAKTWGRRSYASPADAPREGVDVYDVYSQSADVGLNGIPYRQW</sequence>
<dbReference type="OrthoDB" id="9790526at2"/>